<dbReference type="EC" id="1.3.5.1" evidence="4"/>
<dbReference type="InterPro" id="IPR030664">
    <property type="entry name" value="SdhA/FrdA/AprA"/>
</dbReference>
<comment type="cofactor">
    <cofactor evidence="1">
        <name>FAD</name>
        <dbReference type="ChEBI" id="CHEBI:57692"/>
    </cofactor>
</comment>
<evidence type="ECO:0000256" key="6">
    <source>
        <dbReference type="ARBA" id="ARBA00022475"/>
    </source>
</evidence>
<feature type="domain" description="FAD-dependent oxidoreductase 2 FAD-binding" evidence="15">
    <location>
        <begin position="67"/>
        <end position="477"/>
    </location>
</feature>
<dbReference type="AlphaFoldDB" id="A0A4Q2SYI4"/>
<proteinExistence type="inferred from homology"/>
<dbReference type="SUPFAM" id="SSF46977">
    <property type="entry name" value="Succinate dehydrogenase/fumarate reductase flavoprotein C-terminal domain"/>
    <property type="match status" value="1"/>
</dbReference>
<comment type="similarity">
    <text evidence="3">Belongs to the FAD-dependent oxidoreductase 2 family. FRD/SDH subfamily.</text>
</comment>
<dbReference type="SUPFAM" id="SSF51905">
    <property type="entry name" value="FAD/NAD(P)-binding domain"/>
    <property type="match status" value="1"/>
</dbReference>
<dbReference type="GO" id="GO:0009055">
    <property type="term" value="F:electron transfer activity"/>
    <property type="evidence" value="ECO:0007669"/>
    <property type="project" value="TreeGrafter"/>
</dbReference>
<reference evidence="17 18" key="1">
    <citation type="submission" date="2019-01" db="EMBL/GenBank/DDBJ databases">
        <title>Novel species of Nocardioides.</title>
        <authorList>
            <person name="Liu Q."/>
            <person name="X Y.-H."/>
        </authorList>
    </citation>
    <scope>NUCLEOTIDE SEQUENCE [LARGE SCALE GENOMIC DNA]</scope>
    <source>
        <strain evidence="17 18">HLT2-9</strain>
    </source>
</reference>
<evidence type="ECO:0000256" key="7">
    <source>
        <dbReference type="ARBA" id="ARBA00022630"/>
    </source>
</evidence>
<evidence type="ECO:0000259" key="15">
    <source>
        <dbReference type="Pfam" id="PF00890"/>
    </source>
</evidence>
<keyword evidence="5" id="KW-0813">Transport</keyword>
<dbReference type="PRINTS" id="PR00368">
    <property type="entry name" value="FADPNR"/>
</dbReference>
<keyword evidence="7" id="KW-0285">Flavoprotein</keyword>
<evidence type="ECO:0000256" key="2">
    <source>
        <dbReference type="ARBA" id="ARBA00004413"/>
    </source>
</evidence>
<evidence type="ECO:0000256" key="8">
    <source>
        <dbReference type="ARBA" id="ARBA00022827"/>
    </source>
</evidence>
<evidence type="ECO:0000256" key="14">
    <source>
        <dbReference type="SAM" id="MobiDB-lite"/>
    </source>
</evidence>
<protein>
    <recommendedName>
        <fullName evidence="4">succinate dehydrogenase</fullName>
        <ecNumber evidence="4">1.3.5.1</ecNumber>
    </recommendedName>
</protein>
<dbReference type="RefSeq" id="WP_129426769.1">
    <property type="nucleotide sequence ID" value="NZ_SDWV01000008.1"/>
</dbReference>
<evidence type="ECO:0000256" key="4">
    <source>
        <dbReference type="ARBA" id="ARBA00012792"/>
    </source>
</evidence>
<comment type="caution">
    <text evidence="17">The sequence shown here is derived from an EMBL/GenBank/DDBJ whole genome shotgun (WGS) entry which is preliminary data.</text>
</comment>
<dbReference type="GO" id="GO:0033765">
    <property type="term" value="F:steroid dehydrogenase activity, acting on the CH-CH group of donors"/>
    <property type="evidence" value="ECO:0007669"/>
    <property type="project" value="UniProtKB-ARBA"/>
</dbReference>
<name>A0A4Q2SYI4_9ACTN</name>
<dbReference type="Gene3D" id="3.90.700.10">
    <property type="entry name" value="Succinate dehydrogenase/fumarate reductase flavoprotein, catalytic domain"/>
    <property type="match status" value="1"/>
</dbReference>
<evidence type="ECO:0000256" key="1">
    <source>
        <dbReference type="ARBA" id="ARBA00001974"/>
    </source>
</evidence>
<dbReference type="SUPFAM" id="SSF56425">
    <property type="entry name" value="Succinate dehydrogenase/fumarate reductase flavoprotein, catalytic domain"/>
    <property type="match status" value="1"/>
</dbReference>
<dbReference type="InterPro" id="IPR011280">
    <property type="entry name" value="Succ_DH/Fum_Rdt_flav_su"/>
</dbReference>
<evidence type="ECO:0000313" key="18">
    <source>
        <dbReference type="Proteomes" id="UP000291101"/>
    </source>
</evidence>
<dbReference type="OrthoDB" id="9805351at2"/>
<feature type="region of interest" description="Disordered" evidence="14">
    <location>
        <begin position="1"/>
        <end position="21"/>
    </location>
</feature>
<gene>
    <name evidence="17" type="ORF">EUA94_09450</name>
</gene>
<dbReference type="FunFam" id="3.90.700.10:FF:000006">
    <property type="entry name" value="Succinate dehydrogenase flavoprotein subunit"/>
    <property type="match status" value="1"/>
</dbReference>
<keyword evidence="10" id="KW-0560">Oxidoreductase</keyword>
<evidence type="ECO:0000256" key="12">
    <source>
        <dbReference type="ARBA" id="ARBA00049220"/>
    </source>
</evidence>
<comment type="subcellular location">
    <subcellularLocation>
        <location evidence="2">Cell membrane</location>
        <topology evidence="2">Peripheral membrane protein</topology>
        <orientation evidence="2">Cytoplasmic side</orientation>
    </subcellularLocation>
</comment>
<evidence type="ECO:0000256" key="11">
    <source>
        <dbReference type="ARBA" id="ARBA00023136"/>
    </source>
</evidence>
<evidence type="ECO:0000256" key="5">
    <source>
        <dbReference type="ARBA" id="ARBA00022448"/>
    </source>
</evidence>
<dbReference type="InterPro" id="IPR003953">
    <property type="entry name" value="FAD-dep_OxRdtase_2_FAD-bd"/>
</dbReference>
<evidence type="ECO:0000256" key="9">
    <source>
        <dbReference type="ARBA" id="ARBA00022982"/>
    </source>
</evidence>
<keyword evidence="8" id="KW-0274">FAD</keyword>
<sequence>MPDTTTAADPSHSGILDGDYDDAADYYNPGEPLVDTKAPDGPVADRWQNRKFEARLVNPANRRKLSIIIVGTGLAGASAAATLGEAGYNVKSFCYQDSPRRAHSIAAQGGINAAKNYKEDGDSVHRLFYDTVKGGDYRSRESNVYRLAEVSTNIIDQCVAQGVPFAREYGGLLDNRSFGGVQVSRTFYARGQTGQQLLIGAYQALERQIAAGTVSMFTRHEMLELITIEGKARGIIARDMVTGEIQTHLADVVVLASGGYGNVFYLSTNAMGCNVTAAWRAHRKGAYMANPCYTQIHPTCIPVSGSHQSKLTLMSESLRNDGRIWVPKNQADCEKDPREIAEEDRDYYLERIYPSFGNLVPRDIASRAAKNVCDEGRGVGPEVEGVRRGVYLDFGDAIERLGRDAVANKYGNLFDMYARITGEDPYAVPMRIYPAVHYVMGGLWVDYDLQSTIPGLFVTGEANFSDHGANRLGASALMQGLADGYFVLPHTIRDYLADGPFETIAEDHPAVVEARTSVEERIQHFLTVSGTRSVDSYHRELGNIMWEYCGMERSEDGLKKAIDLIRTLRDDFYRNVKVLGSAESLNQSLEKAGRVADFIELGELMCIDALNRRESCGGHFRAESQTEDGEALRHDDEFAYVSAWEWTGLDERPVLHKEDLTYTAIEMKQRSYK</sequence>
<evidence type="ECO:0000313" key="17">
    <source>
        <dbReference type="EMBL" id="RYC11336.1"/>
    </source>
</evidence>
<evidence type="ECO:0000256" key="3">
    <source>
        <dbReference type="ARBA" id="ARBA00008040"/>
    </source>
</evidence>
<keyword evidence="6" id="KW-1003">Cell membrane</keyword>
<evidence type="ECO:0000256" key="13">
    <source>
        <dbReference type="PIRSR" id="PIRSR630664-50"/>
    </source>
</evidence>
<dbReference type="Gene3D" id="1.20.58.100">
    <property type="entry name" value="Fumarate reductase/succinate dehydrogenase flavoprotein-like, C-terminal domain"/>
    <property type="match status" value="1"/>
</dbReference>
<dbReference type="EMBL" id="SDWV01000008">
    <property type="protein sequence ID" value="RYC11336.1"/>
    <property type="molecule type" value="Genomic_DNA"/>
</dbReference>
<dbReference type="FunFam" id="3.50.50.60:FF:000009">
    <property type="entry name" value="Succinate dehydrogenase flavoprotein subunit"/>
    <property type="match status" value="1"/>
</dbReference>
<keyword evidence="9" id="KW-0249">Electron transport</keyword>
<dbReference type="PANTHER" id="PTHR11632:SF53">
    <property type="entry name" value="SUCCINATE DEHYDROGENASE FLAVOPROTEIN SUBUNIT"/>
    <property type="match status" value="1"/>
</dbReference>
<dbReference type="GO" id="GO:0009061">
    <property type="term" value="P:anaerobic respiration"/>
    <property type="evidence" value="ECO:0007669"/>
    <property type="project" value="TreeGrafter"/>
</dbReference>
<keyword evidence="11" id="KW-0472">Membrane</keyword>
<dbReference type="Proteomes" id="UP000291101">
    <property type="component" value="Unassembled WGS sequence"/>
</dbReference>
<evidence type="ECO:0000256" key="10">
    <source>
        <dbReference type="ARBA" id="ARBA00023002"/>
    </source>
</evidence>
<dbReference type="Pfam" id="PF02910">
    <property type="entry name" value="Succ_DH_flav_C"/>
    <property type="match status" value="1"/>
</dbReference>
<dbReference type="GO" id="GO:0005886">
    <property type="term" value="C:plasma membrane"/>
    <property type="evidence" value="ECO:0007669"/>
    <property type="project" value="UniProtKB-SubCell"/>
</dbReference>
<accession>A0A4Q2SYI4</accession>
<dbReference type="Pfam" id="PF00890">
    <property type="entry name" value="FAD_binding_2"/>
    <property type="match status" value="1"/>
</dbReference>
<dbReference type="PANTHER" id="PTHR11632">
    <property type="entry name" value="SUCCINATE DEHYDROGENASE 2 FLAVOPROTEIN SUBUNIT"/>
    <property type="match status" value="1"/>
</dbReference>
<organism evidence="17 18">
    <name type="scientific">Nocardioides zhouii</name>
    <dbReference type="NCBI Taxonomy" id="1168729"/>
    <lineage>
        <taxon>Bacteria</taxon>
        <taxon>Bacillati</taxon>
        <taxon>Actinomycetota</taxon>
        <taxon>Actinomycetes</taxon>
        <taxon>Propionibacteriales</taxon>
        <taxon>Nocardioidaceae</taxon>
        <taxon>Nocardioides</taxon>
    </lineage>
</organism>
<feature type="domain" description="Fumarate reductase/succinate dehydrogenase flavoprotein-like C-terminal" evidence="16">
    <location>
        <begin position="538"/>
        <end position="672"/>
    </location>
</feature>
<dbReference type="NCBIfam" id="NF005749">
    <property type="entry name" value="PRK07573.1"/>
    <property type="match status" value="1"/>
</dbReference>
<feature type="active site" description="Proton acceptor" evidence="13">
    <location>
        <position position="362"/>
    </location>
</feature>
<dbReference type="InterPro" id="IPR015939">
    <property type="entry name" value="Fum_Rdtase/Succ_DH_flav-like_C"/>
</dbReference>
<dbReference type="NCBIfam" id="TIGR01811">
    <property type="entry name" value="sdhA_Bsu"/>
    <property type="match status" value="1"/>
</dbReference>
<comment type="catalytic activity">
    <reaction evidence="12">
        <text>a quinone + succinate = fumarate + a quinol</text>
        <dbReference type="Rhea" id="RHEA:40523"/>
        <dbReference type="ChEBI" id="CHEBI:24646"/>
        <dbReference type="ChEBI" id="CHEBI:29806"/>
        <dbReference type="ChEBI" id="CHEBI:30031"/>
        <dbReference type="ChEBI" id="CHEBI:132124"/>
        <dbReference type="EC" id="1.3.5.1"/>
    </reaction>
</comment>
<dbReference type="FunFam" id="1.20.58.100:FF:000003">
    <property type="entry name" value="Succinate dehydrogenase flavoprotein subunit"/>
    <property type="match status" value="1"/>
</dbReference>
<dbReference type="InterPro" id="IPR036188">
    <property type="entry name" value="FAD/NAD-bd_sf"/>
</dbReference>
<evidence type="ECO:0000259" key="16">
    <source>
        <dbReference type="Pfam" id="PF02910"/>
    </source>
</evidence>
<dbReference type="InterPro" id="IPR027477">
    <property type="entry name" value="Succ_DH/fumarate_Rdtase_cat_sf"/>
</dbReference>
<dbReference type="Gene3D" id="3.50.50.60">
    <property type="entry name" value="FAD/NAD(P)-binding domain"/>
    <property type="match status" value="1"/>
</dbReference>
<dbReference type="InterPro" id="IPR037099">
    <property type="entry name" value="Fum_R/Succ_DH_flav-like_C_sf"/>
</dbReference>
<dbReference type="GO" id="GO:0008177">
    <property type="term" value="F:succinate dehydrogenase (quinone) activity"/>
    <property type="evidence" value="ECO:0007669"/>
    <property type="project" value="UniProtKB-EC"/>
</dbReference>
<keyword evidence="18" id="KW-1185">Reference proteome</keyword>
<dbReference type="GO" id="GO:0050660">
    <property type="term" value="F:flavin adenine dinucleotide binding"/>
    <property type="evidence" value="ECO:0007669"/>
    <property type="project" value="TreeGrafter"/>
</dbReference>